<gene>
    <name evidence="2" type="ORF">L211DRAFT_845780</name>
</gene>
<protein>
    <submittedName>
        <fullName evidence="2">Uncharacterized protein</fullName>
    </submittedName>
</protein>
<evidence type="ECO:0000313" key="3">
    <source>
        <dbReference type="Proteomes" id="UP000267821"/>
    </source>
</evidence>
<dbReference type="AlphaFoldDB" id="A0A3N4M487"/>
<feature type="region of interest" description="Disordered" evidence="1">
    <location>
        <begin position="87"/>
        <end position="111"/>
    </location>
</feature>
<evidence type="ECO:0000256" key="1">
    <source>
        <dbReference type="SAM" id="MobiDB-lite"/>
    </source>
</evidence>
<sequence length="111" mass="12179">MALLQSLTLALRECRRVNSRVAASTIEVPTPALGGQRGTAPPLATNPTARSTRAVQQANDPAYMRQGQYLLFTHLPRWTYRGRECEKLPASSPNGAGEVWTNSDKEPRKCA</sequence>
<reference evidence="2 3" key="1">
    <citation type="journal article" date="2018" name="Nat. Ecol. Evol.">
        <title>Pezizomycetes genomes reveal the molecular basis of ectomycorrhizal truffle lifestyle.</title>
        <authorList>
            <person name="Murat C."/>
            <person name="Payen T."/>
            <person name="Noel B."/>
            <person name="Kuo A."/>
            <person name="Morin E."/>
            <person name="Chen J."/>
            <person name="Kohler A."/>
            <person name="Krizsan K."/>
            <person name="Balestrini R."/>
            <person name="Da Silva C."/>
            <person name="Montanini B."/>
            <person name="Hainaut M."/>
            <person name="Levati E."/>
            <person name="Barry K.W."/>
            <person name="Belfiori B."/>
            <person name="Cichocki N."/>
            <person name="Clum A."/>
            <person name="Dockter R.B."/>
            <person name="Fauchery L."/>
            <person name="Guy J."/>
            <person name="Iotti M."/>
            <person name="Le Tacon F."/>
            <person name="Lindquist E.A."/>
            <person name="Lipzen A."/>
            <person name="Malagnac F."/>
            <person name="Mello A."/>
            <person name="Molinier V."/>
            <person name="Miyauchi S."/>
            <person name="Poulain J."/>
            <person name="Riccioni C."/>
            <person name="Rubini A."/>
            <person name="Sitrit Y."/>
            <person name="Splivallo R."/>
            <person name="Traeger S."/>
            <person name="Wang M."/>
            <person name="Zifcakova L."/>
            <person name="Wipf D."/>
            <person name="Zambonelli A."/>
            <person name="Paolocci F."/>
            <person name="Nowrousian M."/>
            <person name="Ottonello S."/>
            <person name="Baldrian P."/>
            <person name="Spatafora J.W."/>
            <person name="Henrissat B."/>
            <person name="Nagy L.G."/>
            <person name="Aury J.M."/>
            <person name="Wincker P."/>
            <person name="Grigoriev I.V."/>
            <person name="Bonfante P."/>
            <person name="Martin F.M."/>
        </authorList>
    </citation>
    <scope>NUCLEOTIDE SEQUENCE [LARGE SCALE GENOMIC DNA]</scope>
    <source>
        <strain evidence="2 3">ATCC MYA-4762</strain>
    </source>
</reference>
<evidence type="ECO:0000313" key="2">
    <source>
        <dbReference type="EMBL" id="RPB27761.1"/>
    </source>
</evidence>
<dbReference type="Proteomes" id="UP000267821">
    <property type="component" value="Unassembled WGS sequence"/>
</dbReference>
<proteinExistence type="predicted"/>
<name>A0A3N4M487_9PEZI</name>
<accession>A0A3N4M487</accession>
<dbReference type="InParanoid" id="A0A3N4M487"/>
<organism evidence="2 3">
    <name type="scientific">Terfezia boudieri ATCC MYA-4762</name>
    <dbReference type="NCBI Taxonomy" id="1051890"/>
    <lineage>
        <taxon>Eukaryota</taxon>
        <taxon>Fungi</taxon>
        <taxon>Dikarya</taxon>
        <taxon>Ascomycota</taxon>
        <taxon>Pezizomycotina</taxon>
        <taxon>Pezizomycetes</taxon>
        <taxon>Pezizales</taxon>
        <taxon>Pezizaceae</taxon>
        <taxon>Terfezia</taxon>
    </lineage>
</organism>
<keyword evidence="3" id="KW-1185">Reference proteome</keyword>
<dbReference type="EMBL" id="ML121530">
    <property type="protein sequence ID" value="RPB27761.1"/>
    <property type="molecule type" value="Genomic_DNA"/>
</dbReference>
<feature type="region of interest" description="Disordered" evidence="1">
    <location>
        <begin position="30"/>
        <end position="49"/>
    </location>
</feature>